<protein>
    <submittedName>
        <fullName evidence="1">Uncharacterized protein</fullName>
    </submittedName>
</protein>
<name>A0A9D4JSX3_DREPO</name>
<keyword evidence="2" id="KW-1185">Reference proteome</keyword>
<reference evidence="1" key="2">
    <citation type="submission" date="2020-11" db="EMBL/GenBank/DDBJ databases">
        <authorList>
            <person name="McCartney M.A."/>
            <person name="Auch B."/>
            <person name="Kono T."/>
            <person name="Mallez S."/>
            <person name="Becker A."/>
            <person name="Gohl D.M."/>
            <person name="Silverstein K.A.T."/>
            <person name="Koren S."/>
            <person name="Bechman K.B."/>
            <person name="Herman A."/>
            <person name="Abrahante J.E."/>
            <person name="Garbe J."/>
        </authorList>
    </citation>
    <scope>NUCLEOTIDE SEQUENCE</scope>
    <source>
        <strain evidence="1">Duluth1</strain>
        <tissue evidence="1">Whole animal</tissue>
    </source>
</reference>
<comment type="caution">
    <text evidence="1">The sequence shown here is derived from an EMBL/GenBank/DDBJ whole genome shotgun (WGS) entry which is preliminary data.</text>
</comment>
<gene>
    <name evidence="1" type="ORF">DPMN_121236</name>
</gene>
<evidence type="ECO:0000313" key="2">
    <source>
        <dbReference type="Proteomes" id="UP000828390"/>
    </source>
</evidence>
<organism evidence="1 2">
    <name type="scientific">Dreissena polymorpha</name>
    <name type="common">Zebra mussel</name>
    <name type="synonym">Mytilus polymorpha</name>
    <dbReference type="NCBI Taxonomy" id="45954"/>
    <lineage>
        <taxon>Eukaryota</taxon>
        <taxon>Metazoa</taxon>
        <taxon>Spiralia</taxon>
        <taxon>Lophotrochozoa</taxon>
        <taxon>Mollusca</taxon>
        <taxon>Bivalvia</taxon>
        <taxon>Autobranchia</taxon>
        <taxon>Heteroconchia</taxon>
        <taxon>Euheterodonta</taxon>
        <taxon>Imparidentia</taxon>
        <taxon>Neoheterodontei</taxon>
        <taxon>Myida</taxon>
        <taxon>Dreissenoidea</taxon>
        <taxon>Dreissenidae</taxon>
        <taxon>Dreissena</taxon>
    </lineage>
</organism>
<accession>A0A9D4JSX3</accession>
<proteinExistence type="predicted"/>
<dbReference type="AlphaFoldDB" id="A0A9D4JSX3"/>
<reference evidence="1" key="1">
    <citation type="journal article" date="2019" name="bioRxiv">
        <title>The Genome of the Zebra Mussel, Dreissena polymorpha: A Resource for Invasive Species Research.</title>
        <authorList>
            <person name="McCartney M.A."/>
            <person name="Auch B."/>
            <person name="Kono T."/>
            <person name="Mallez S."/>
            <person name="Zhang Y."/>
            <person name="Obille A."/>
            <person name="Becker A."/>
            <person name="Abrahante J.E."/>
            <person name="Garbe J."/>
            <person name="Badalamenti J.P."/>
            <person name="Herman A."/>
            <person name="Mangelson H."/>
            <person name="Liachko I."/>
            <person name="Sullivan S."/>
            <person name="Sone E.D."/>
            <person name="Koren S."/>
            <person name="Silverstein K.A.T."/>
            <person name="Beckman K.B."/>
            <person name="Gohl D.M."/>
        </authorList>
    </citation>
    <scope>NUCLEOTIDE SEQUENCE</scope>
    <source>
        <strain evidence="1">Duluth1</strain>
        <tissue evidence="1">Whole animal</tissue>
    </source>
</reference>
<evidence type="ECO:0000313" key="1">
    <source>
        <dbReference type="EMBL" id="KAH3819498.1"/>
    </source>
</evidence>
<dbReference type="Proteomes" id="UP000828390">
    <property type="component" value="Unassembled WGS sequence"/>
</dbReference>
<sequence>MIKILLYCKIRCNVNDFLACVSIAQSGNGLEIVHQPGFFLTGQSRNTSCSYSVNMDFSQDTIPQGLHMFIELYGCFSDRNIVLHDTYIGI</sequence>
<dbReference type="EMBL" id="JAIWYP010000005">
    <property type="protein sequence ID" value="KAH3819498.1"/>
    <property type="molecule type" value="Genomic_DNA"/>
</dbReference>